<sequence length="54" mass="6390">MRKIKLSDLDEQIKRNRKKVNKKIAELSASKRKKKSRPRSKGEREALNQISIQK</sequence>
<reference evidence="2 3" key="1">
    <citation type="submission" date="2013-12" db="EMBL/GenBank/DDBJ databases">
        <title>NBRP : Genome information of microbial organism related human and environment.</title>
        <authorList>
            <person name="Hattori M."/>
            <person name="Oshima K."/>
            <person name="Inaba H."/>
            <person name="Suda W."/>
            <person name="Sakamoto M."/>
            <person name="Iino T."/>
            <person name="Kitahara M."/>
            <person name="Oshida Y."/>
            <person name="Iida T."/>
            <person name="Kudo T."/>
            <person name="Itoh T."/>
            <person name="Ahmed I."/>
            <person name="Ohkuma M."/>
        </authorList>
    </citation>
    <scope>NUCLEOTIDE SEQUENCE [LARGE SCALE GENOMIC DNA]</scope>
    <source>
        <strain evidence="2 3">JCM 21738</strain>
    </source>
</reference>
<proteinExistence type="predicted"/>
<dbReference type="AlphaFoldDB" id="W4RM76"/>
<protein>
    <submittedName>
        <fullName evidence="2">Uncharacterized protein</fullName>
    </submittedName>
</protein>
<organism evidence="2 3">
    <name type="scientific">Mesobacillus boroniphilus JCM 21738</name>
    <dbReference type="NCBI Taxonomy" id="1294265"/>
    <lineage>
        <taxon>Bacteria</taxon>
        <taxon>Bacillati</taxon>
        <taxon>Bacillota</taxon>
        <taxon>Bacilli</taxon>
        <taxon>Bacillales</taxon>
        <taxon>Bacillaceae</taxon>
        <taxon>Mesobacillus</taxon>
    </lineage>
</organism>
<feature type="compositionally biased region" description="Basic residues" evidence="1">
    <location>
        <begin position="30"/>
        <end position="39"/>
    </location>
</feature>
<evidence type="ECO:0000256" key="1">
    <source>
        <dbReference type="SAM" id="MobiDB-lite"/>
    </source>
</evidence>
<dbReference type="RefSeq" id="WP_023625978.1">
    <property type="nucleotide sequence ID" value="NZ_BAUW01000024.1"/>
</dbReference>
<evidence type="ECO:0000313" key="2">
    <source>
        <dbReference type="EMBL" id="GAE45525.1"/>
    </source>
</evidence>
<feature type="region of interest" description="Disordered" evidence="1">
    <location>
        <begin position="17"/>
        <end position="54"/>
    </location>
</feature>
<keyword evidence="3" id="KW-1185">Reference proteome</keyword>
<comment type="caution">
    <text evidence="2">The sequence shown here is derived from an EMBL/GenBank/DDBJ whole genome shotgun (WGS) entry which is preliminary data.</text>
</comment>
<accession>W4RM76</accession>
<evidence type="ECO:0000313" key="3">
    <source>
        <dbReference type="Proteomes" id="UP000018949"/>
    </source>
</evidence>
<gene>
    <name evidence="2" type="ORF">JCM21738_2338</name>
</gene>
<dbReference type="Proteomes" id="UP000018949">
    <property type="component" value="Unassembled WGS sequence"/>
</dbReference>
<name>W4RM76_9BACI</name>
<dbReference type="EMBL" id="BAUW01000024">
    <property type="protein sequence ID" value="GAE45525.1"/>
    <property type="molecule type" value="Genomic_DNA"/>
</dbReference>